<evidence type="ECO:0000313" key="2">
    <source>
        <dbReference type="EMBL" id="EOT70882.1"/>
    </source>
</evidence>
<dbReference type="Proteomes" id="UP000014158">
    <property type="component" value="Unassembled WGS sequence"/>
</dbReference>
<reference evidence="1 3" key="1">
    <citation type="submission" date="2013-02" db="EMBL/GenBank/DDBJ databases">
        <title>The Genome Sequence of Enterococcus raffinosus ATCC_49464.</title>
        <authorList>
            <consortium name="The Broad Institute Genome Sequencing Platform"/>
            <consortium name="The Broad Institute Genome Sequencing Center for Infectious Disease"/>
            <person name="Earl A.M."/>
            <person name="Gilmore M.S."/>
            <person name="Lebreton F."/>
            <person name="Walker B."/>
            <person name="Young S.K."/>
            <person name="Zeng Q."/>
            <person name="Gargeya S."/>
            <person name="Fitzgerald M."/>
            <person name="Haas B."/>
            <person name="Abouelleil A."/>
            <person name="Alvarado L."/>
            <person name="Arachchi H.M."/>
            <person name="Berlin A.M."/>
            <person name="Chapman S.B."/>
            <person name="Dewar J."/>
            <person name="Goldberg J."/>
            <person name="Griggs A."/>
            <person name="Gujja S."/>
            <person name="Hansen M."/>
            <person name="Howarth C."/>
            <person name="Imamovic A."/>
            <person name="Larimer J."/>
            <person name="McCowan C."/>
            <person name="Murphy C."/>
            <person name="Neiman D."/>
            <person name="Pearson M."/>
            <person name="Priest M."/>
            <person name="Roberts A."/>
            <person name="Saif S."/>
            <person name="Shea T."/>
            <person name="Sisk P."/>
            <person name="Sykes S."/>
            <person name="Wortman J."/>
            <person name="Nusbaum C."/>
            <person name="Birren B."/>
        </authorList>
    </citation>
    <scope>NUCLEOTIDE SEQUENCE [LARGE SCALE GENOMIC DNA]</scope>
    <source>
        <strain evidence="1 3">ATCC 49464</strain>
    </source>
</reference>
<evidence type="ECO:0000313" key="3">
    <source>
        <dbReference type="Proteomes" id="UP000013877"/>
    </source>
</evidence>
<dbReference type="Proteomes" id="UP000013877">
    <property type="component" value="Unassembled WGS sequence"/>
</dbReference>
<dbReference type="HOGENOM" id="CLU_3152571_0_0_9"/>
<dbReference type="AlphaFoldDB" id="R2NWV5"/>
<evidence type="ECO:0000313" key="1">
    <source>
        <dbReference type="EMBL" id="EOH75513.1"/>
    </source>
</evidence>
<name>R2NWV5_9ENTE</name>
<dbReference type="EMBL" id="ASWF01000007">
    <property type="protein sequence ID" value="EOT70882.1"/>
    <property type="molecule type" value="Genomic_DNA"/>
</dbReference>
<proteinExistence type="predicted"/>
<protein>
    <submittedName>
        <fullName evidence="1">Uncharacterized protein</fullName>
    </submittedName>
</protein>
<reference evidence="2 4" key="2">
    <citation type="submission" date="2013-03" db="EMBL/GenBank/DDBJ databases">
        <title>The Genome Sequence of Enterococcus raffinosus ATCC_49464 (PacBio/Illumina hybrid assembly).</title>
        <authorList>
            <consortium name="The Broad Institute Genomics Platform"/>
            <consortium name="The Broad Institute Genome Sequencing Center for Infectious Disease"/>
            <person name="Earl A."/>
            <person name="Russ C."/>
            <person name="Gilmore M."/>
            <person name="Surin D."/>
            <person name="Walker B."/>
            <person name="Young S."/>
            <person name="Zeng Q."/>
            <person name="Gargeya S."/>
            <person name="Fitzgerald M."/>
            <person name="Haas B."/>
            <person name="Abouelleil A."/>
            <person name="Allen A.W."/>
            <person name="Alvarado L."/>
            <person name="Arachchi H.M."/>
            <person name="Berlin A.M."/>
            <person name="Chapman S.B."/>
            <person name="Gainer-Dewar J."/>
            <person name="Goldberg J."/>
            <person name="Griggs A."/>
            <person name="Gujja S."/>
            <person name="Hansen M."/>
            <person name="Howarth C."/>
            <person name="Imamovic A."/>
            <person name="Ireland A."/>
            <person name="Larimer J."/>
            <person name="McCowan C."/>
            <person name="Murphy C."/>
            <person name="Pearson M."/>
            <person name="Poon T.W."/>
            <person name="Priest M."/>
            <person name="Roberts A."/>
            <person name="Saif S."/>
            <person name="Shea T."/>
            <person name="Sisk P."/>
            <person name="Sykes S."/>
            <person name="Wortman J."/>
            <person name="Nusbaum C."/>
            <person name="Birren B."/>
        </authorList>
    </citation>
    <scope>NUCLEOTIDE SEQUENCE [LARGE SCALE GENOMIC DNA]</scope>
    <source>
        <strain evidence="2 4">ATCC 49464</strain>
    </source>
</reference>
<gene>
    <name evidence="2" type="ORF">I590_04222</name>
    <name evidence="1" type="ORF">UAK_03157</name>
</gene>
<organism evidence="1 3">
    <name type="scientific">Enterococcus raffinosus ATCC 49464</name>
    <dbReference type="NCBI Taxonomy" id="1158602"/>
    <lineage>
        <taxon>Bacteria</taxon>
        <taxon>Bacillati</taxon>
        <taxon>Bacillota</taxon>
        <taxon>Bacilli</taxon>
        <taxon>Lactobacillales</taxon>
        <taxon>Enterococcaceae</taxon>
        <taxon>Enterococcus</taxon>
    </lineage>
</organism>
<dbReference type="EMBL" id="AJAL01000017">
    <property type="protein sequence ID" value="EOH75513.1"/>
    <property type="molecule type" value="Genomic_DNA"/>
</dbReference>
<comment type="caution">
    <text evidence="1">The sequence shown here is derived from an EMBL/GenBank/DDBJ whole genome shotgun (WGS) entry which is preliminary data.</text>
</comment>
<evidence type="ECO:0000313" key="4">
    <source>
        <dbReference type="Proteomes" id="UP000014158"/>
    </source>
</evidence>
<sequence length="48" mass="5488">MKIEHFLLSNLFEAHLTRPDKNQIFFGLFQGFASITRCYLSITLLGGV</sequence>
<accession>R2NWV5</accession>
<keyword evidence="4" id="KW-1185">Reference proteome</keyword>